<sequence>MQNVIKTALAVAVISVATARLCIDLHETRKKTNGKSPPVQSIWTTIAGSLTLFYAYMHDADPVLIIATWLNTLSASIALAVAISHAKSETAPQEQESDRE</sequence>
<reference evidence="2 3" key="1">
    <citation type="submission" date="2017-04" db="EMBL/GenBank/DDBJ databases">
        <title>Unexpected and diverse lifestyles within the genus Limnohabitans.</title>
        <authorList>
            <person name="Kasalicky V."/>
            <person name="Mehrshad M."/>
            <person name="Andrei S.-A."/>
            <person name="Salcher M."/>
            <person name="Kratochvilova H."/>
            <person name="Simek K."/>
            <person name="Ghai R."/>
        </authorList>
    </citation>
    <scope>NUCLEOTIDE SEQUENCE [LARGE SCALE GENOMIC DNA]</scope>
    <source>
        <strain evidence="2 3">II-B4</strain>
    </source>
</reference>
<feature type="transmembrane region" description="Helical" evidence="1">
    <location>
        <begin position="63"/>
        <end position="83"/>
    </location>
</feature>
<feature type="transmembrane region" description="Helical" evidence="1">
    <location>
        <begin position="38"/>
        <end position="56"/>
    </location>
</feature>
<dbReference type="AlphaFoldDB" id="A0A315EIJ9"/>
<keyword evidence="1" id="KW-1133">Transmembrane helix</keyword>
<gene>
    <name evidence="2" type="ORF">B9Z37_03790</name>
</gene>
<comment type="caution">
    <text evidence="2">The sequence shown here is derived from an EMBL/GenBank/DDBJ whole genome shotgun (WGS) entry which is preliminary data.</text>
</comment>
<keyword evidence="1" id="KW-0812">Transmembrane</keyword>
<protein>
    <submittedName>
        <fullName evidence="2">Uncharacterized protein</fullName>
    </submittedName>
</protein>
<dbReference type="RefSeq" id="WP_108311664.1">
    <property type="nucleotide sequence ID" value="NZ_NESN01000001.1"/>
</dbReference>
<evidence type="ECO:0000313" key="3">
    <source>
        <dbReference type="Proteomes" id="UP000250790"/>
    </source>
</evidence>
<organism evidence="2 3">
    <name type="scientific">Limnohabitans parvus II-B4</name>
    <dbReference type="NCBI Taxonomy" id="1293052"/>
    <lineage>
        <taxon>Bacteria</taxon>
        <taxon>Pseudomonadati</taxon>
        <taxon>Pseudomonadota</taxon>
        <taxon>Betaproteobacteria</taxon>
        <taxon>Burkholderiales</taxon>
        <taxon>Comamonadaceae</taxon>
        <taxon>Limnohabitans</taxon>
    </lineage>
</organism>
<keyword evidence="1" id="KW-0472">Membrane</keyword>
<name>A0A315EIJ9_9BURK</name>
<keyword evidence="3" id="KW-1185">Reference proteome</keyword>
<evidence type="ECO:0000256" key="1">
    <source>
        <dbReference type="SAM" id="Phobius"/>
    </source>
</evidence>
<evidence type="ECO:0000313" key="2">
    <source>
        <dbReference type="EMBL" id="PUE55674.1"/>
    </source>
</evidence>
<accession>A0A315EIJ9</accession>
<dbReference type="Proteomes" id="UP000250790">
    <property type="component" value="Unassembled WGS sequence"/>
</dbReference>
<dbReference type="EMBL" id="NESN01000001">
    <property type="protein sequence ID" value="PUE55674.1"/>
    <property type="molecule type" value="Genomic_DNA"/>
</dbReference>
<proteinExistence type="predicted"/>